<protein>
    <submittedName>
        <fullName evidence="1">Uncharacterized protein</fullName>
    </submittedName>
</protein>
<evidence type="ECO:0000313" key="1">
    <source>
        <dbReference type="EMBL" id="KAJ7519160.1"/>
    </source>
</evidence>
<name>A0ACC2ANM0_DIPCM</name>
<comment type="caution">
    <text evidence="1">The sequence shown here is derived from an EMBL/GenBank/DDBJ whole genome shotgun (WGS) entry which is preliminary data.</text>
</comment>
<reference evidence="2" key="1">
    <citation type="journal article" date="2024" name="Proc. Natl. Acad. Sci. U.S.A.">
        <title>Extraordinary preservation of gene collinearity over three hundred million years revealed in homosporous lycophytes.</title>
        <authorList>
            <person name="Li C."/>
            <person name="Wickell D."/>
            <person name="Kuo L.Y."/>
            <person name="Chen X."/>
            <person name="Nie B."/>
            <person name="Liao X."/>
            <person name="Peng D."/>
            <person name="Ji J."/>
            <person name="Jenkins J."/>
            <person name="Williams M."/>
            <person name="Shu S."/>
            <person name="Plott C."/>
            <person name="Barry K."/>
            <person name="Rajasekar S."/>
            <person name="Grimwood J."/>
            <person name="Han X."/>
            <person name="Sun S."/>
            <person name="Hou Z."/>
            <person name="He W."/>
            <person name="Dai G."/>
            <person name="Sun C."/>
            <person name="Schmutz J."/>
            <person name="Leebens-Mack J.H."/>
            <person name="Li F.W."/>
            <person name="Wang L."/>
        </authorList>
    </citation>
    <scope>NUCLEOTIDE SEQUENCE [LARGE SCALE GENOMIC DNA]</scope>
    <source>
        <strain evidence="2">cv. PW_Plant_1</strain>
    </source>
</reference>
<evidence type="ECO:0000313" key="2">
    <source>
        <dbReference type="Proteomes" id="UP001162992"/>
    </source>
</evidence>
<accession>A0ACC2ANM0</accession>
<proteinExistence type="predicted"/>
<organism evidence="1 2">
    <name type="scientific">Diphasiastrum complanatum</name>
    <name type="common">Issler's clubmoss</name>
    <name type="synonym">Lycopodium complanatum</name>
    <dbReference type="NCBI Taxonomy" id="34168"/>
    <lineage>
        <taxon>Eukaryota</taxon>
        <taxon>Viridiplantae</taxon>
        <taxon>Streptophyta</taxon>
        <taxon>Embryophyta</taxon>
        <taxon>Tracheophyta</taxon>
        <taxon>Lycopodiopsida</taxon>
        <taxon>Lycopodiales</taxon>
        <taxon>Lycopodiaceae</taxon>
        <taxon>Lycopodioideae</taxon>
        <taxon>Diphasiastrum</taxon>
    </lineage>
</organism>
<sequence length="402" mass="44381">MAKDISYYEILEVKADATAAEIKKAYYLKARKVHPDKNPDDPEAAKNFQVLGEAYQVLSDPAQRDAYDRYGKAGVSTETMLDPAAVFGMLFGSELFEDYVGQLAMASMASIEASMDSQQLDSTLLQEKLKAIQKDREEKLTQQLKDKLRLYVEGDKAEFTLWAVAEANRLSNAAFGEAILHTIGYIYVRQAAKELGKISFMGVPFLAEWVRDKGHYIKSQVTAASGAISLLQMQEDMKKHLAASGETDVSEVEKYLQSKQQIMIDSLWKLNVADIEGTLSHVCYGVLNDNTVGKEILTARAKGLKKLGSILQQGSKSRYQRDRSLRHDNSSKFGRIGRNMRSPKSSPPGSVPFTSGDFTEGSHTSTLRTATRTDSVPHHTSGTFQGMPVPQPPPGASRNSVK</sequence>
<dbReference type="Proteomes" id="UP001162992">
    <property type="component" value="Chromosome 20"/>
</dbReference>
<dbReference type="EMBL" id="CM055111">
    <property type="protein sequence ID" value="KAJ7519160.1"/>
    <property type="molecule type" value="Genomic_DNA"/>
</dbReference>
<gene>
    <name evidence="1" type="ORF">O6H91_20G025300</name>
</gene>
<keyword evidence="2" id="KW-1185">Reference proteome</keyword>